<dbReference type="AlphaFoldDB" id="A0AAG5D6A8"/>
<evidence type="ECO:0000313" key="1">
    <source>
        <dbReference type="EnsemblMetazoa" id="ENSAATROPP006168"/>
    </source>
</evidence>
<accession>A0AAG5D6A8</accession>
<keyword evidence="2" id="KW-1185">Reference proteome</keyword>
<reference evidence="1" key="1">
    <citation type="submission" date="2024-04" db="UniProtKB">
        <authorList>
            <consortium name="EnsemblMetazoa"/>
        </authorList>
    </citation>
    <scope>IDENTIFICATION</scope>
    <source>
        <strain evidence="1">EBRO</strain>
    </source>
</reference>
<protein>
    <submittedName>
        <fullName evidence="1">Uncharacterized protein</fullName>
    </submittedName>
</protein>
<name>A0AAG5D6A8_ANOAO</name>
<dbReference type="Proteomes" id="UP000075880">
    <property type="component" value="Unassembled WGS sequence"/>
</dbReference>
<sequence length="54" mass="5989">MVAGRMNECGSSVKGLRHGTVKREEFPIDSHGAVWSPEPIRCGLEKCLRDYITA</sequence>
<organism evidence="1 2">
    <name type="scientific">Anopheles atroparvus</name>
    <name type="common">European mosquito</name>
    <dbReference type="NCBI Taxonomy" id="41427"/>
    <lineage>
        <taxon>Eukaryota</taxon>
        <taxon>Metazoa</taxon>
        <taxon>Ecdysozoa</taxon>
        <taxon>Arthropoda</taxon>
        <taxon>Hexapoda</taxon>
        <taxon>Insecta</taxon>
        <taxon>Pterygota</taxon>
        <taxon>Neoptera</taxon>
        <taxon>Endopterygota</taxon>
        <taxon>Diptera</taxon>
        <taxon>Nematocera</taxon>
        <taxon>Culicoidea</taxon>
        <taxon>Culicidae</taxon>
        <taxon>Anophelinae</taxon>
        <taxon>Anopheles</taxon>
    </lineage>
</organism>
<dbReference type="EnsemblMetazoa" id="ENSAATROPT006846">
    <property type="protein sequence ID" value="ENSAATROPP006168"/>
    <property type="gene ID" value="ENSAATROPG005573"/>
</dbReference>
<evidence type="ECO:0000313" key="2">
    <source>
        <dbReference type="Proteomes" id="UP000075880"/>
    </source>
</evidence>
<proteinExistence type="predicted"/>